<organism evidence="1 2">
    <name type="scientific">Caerostris darwini</name>
    <dbReference type="NCBI Taxonomy" id="1538125"/>
    <lineage>
        <taxon>Eukaryota</taxon>
        <taxon>Metazoa</taxon>
        <taxon>Ecdysozoa</taxon>
        <taxon>Arthropoda</taxon>
        <taxon>Chelicerata</taxon>
        <taxon>Arachnida</taxon>
        <taxon>Araneae</taxon>
        <taxon>Araneomorphae</taxon>
        <taxon>Entelegynae</taxon>
        <taxon>Araneoidea</taxon>
        <taxon>Araneidae</taxon>
        <taxon>Caerostris</taxon>
    </lineage>
</organism>
<accession>A0AAV4PFJ3</accession>
<gene>
    <name evidence="1" type="ORF">CDAR_179231</name>
</gene>
<protein>
    <submittedName>
        <fullName evidence="1">Uncharacterized protein</fullName>
    </submittedName>
</protein>
<keyword evidence="2" id="KW-1185">Reference proteome</keyword>
<dbReference type="AlphaFoldDB" id="A0AAV4PFJ3"/>
<evidence type="ECO:0000313" key="1">
    <source>
        <dbReference type="EMBL" id="GIX93897.1"/>
    </source>
</evidence>
<dbReference type="EMBL" id="BPLQ01002550">
    <property type="protein sequence ID" value="GIX93897.1"/>
    <property type="molecule type" value="Genomic_DNA"/>
</dbReference>
<reference evidence="1 2" key="1">
    <citation type="submission" date="2021-06" db="EMBL/GenBank/DDBJ databases">
        <title>Caerostris darwini draft genome.</title>
        <authorList>
            <person name="Kono N."/>
            <person name="Arakawa K."/>
        </authorList>
    </citation>
    <scope>NUCLEOTIDE SEQUENCE [LARGE SCALE GENOMIC DNA]</scope>
</reference>
<dbReference type="Proteomes" id="UP001054837">
    <property type="component" value="Unassembled WGS sequence"/>
</dbReference>
<comment type="caution">
    <text evidence="1">The sequence shown here is derived from an EMBL/GenBank/DDBJ whole genome shotgun (WGS) entry which is preliminary data.</text>
</comment>
<sequence length="98" mass="11345">MRKMELETILPETMETSYKPGLHCCHHSSTVVRRLVCSLVSPFLFRHFLSTHGLTSGEWRVDSQATMTAVKVISWVLRVDFAAYELGRRPLLFQLQCY</sequence>
<evidence type="ECO:0000313" key="2">
    <source>
        <dbReference type="Proteomes" id="UP001054837"/>
    </source>
</evidence>
<proteinExistence type="predicted"/>
<name>A0AAV4PFJ3_9ARAC</name>